<keyword evidence="3 9" id="KW-0813">Transport</keyword>
<evidence type="ECO:0000256" key="3">
    <source>
        <dbReference type="ARBA" id="ARBA00022448"/>
    </source>
</evidence>
<dbReference type="PANTHER" id="PTHR32243:SF50">
    <property type="entry name" value="MALTOSE_MALTODEXTRIN TRANSPORT SYSTEM PERMEASE PROTEIN MALG"/>
    <property type="match status" value="1"/>
</dbReference>
<keyword evidence="6 9" id="KW-0812">Transmembrane</keyword>
<dbReference type="EMBL" id="LECW02000020">
    <property type="protein sequence ID" value="KRT93670.1"/>
    <property type="molecule type" value="Genomic_DNA"/>
</dbReference>
<evidence type="ECO:0000256" key="7">
    <source>
        <dbReference type="ARBA" id="ARBA00022989"/>
    </source>
</evidence>
<dbReference type="PROSITE" id="PS50928">
    <property type="entry name" value="ABC_TM1"/>
    <property type="match status" value="1"/>
</dbReference>
<comment type="caution">
    <text evidence="11">The sequence shown here is derived from an EMBL/GenBank/DDBJ whole genome shotgun (WGS) entry which is preliminary data.</text>
</comment>
<dbReference type="Gene3D" id="1.10.3720.10">
    <property type="entry name" value="MetI-like"/>
    <property type="match status" value="1"/>
</dbReference>
<keyword evidence="7 9" id="KW-1133">Transmembrane helix</keyword>
<dbReference type="Proteomes" id="UP001341297">
    <property type="component" value="Unassembled WGS sequence"/>
</dbReference>
<protein>
    <submittedName>
        <fullName evidence="11">Sugar ABC transporter permease</fullName>
    </submittedName>
</protein>
<dbReference type="RefSeq" id="WP_048354842.1">
    <property type="nucleotide sequence ID" value="NZ_CP023481.1"/>
</dbReference>
<dbReference type="Proteomes" id="UP000036168">
    <property type="component" value="Unassembled WGS sequence"/>
</dbReference>
<dbReference type="FunFam" id="1.10.3720.10:FF:000034">
    <property type="entry name" value="Sugar ABC transporter permease"/>
    <property type="match status" value="1"/>
</dbReference>
<dbReference type="STRING" id="1664069.BGLY_0690"/>
<dbReference type="SUPFAM" id="SSF161098">
    <property type="entry name" value="MetI-like"/>
    <property type="match status" value="1"/>
</dbReference>
<dbReference type="InterPro" id="IPR050901">
    <property type="entry name" value="BP-dep_ABC_trans_perm"/>
</dbReference>
<keyword evidence="14" id="KW-1185">Reference proteome</keyword>
<evidence type="ECO:0000313" key="13">
    <source>
        <dbReference type="Proteomes" id="UP000036168"/>
    </source>
</evidence>
<evidence type="ECO:0000259" key="10">
    <source>
        <dbReference type="PROSITE" id="PS50928"/>
    </source>
</evidence>
<dbReference type="InterPro" id="IPR035906">
    <property type="entry name" value="MetI-like_sf"/>
</dbReference>
<feature type="transmembrane region" description="Helical" evidence="9">
    <location>
        <begin position="247"/>
        <end position="268"/>
    </location>
</feature>
<gene>
    <name evidence="11" type="ORF">AB447_217905</name>
    <name evidence="12" type="ORF">P8828_15075</name>
</gene>
<comment type="similarity">
    <text evidence="2">Belongs to the binding-protein-dependent transport system permease family. MalFG subfamily.</text>
</comment>
<evidence type="ECO:0000256" key="5">
    <source>
        <dbReference type="ARBA" id="ARBA00022597"/>
    </source>
</evidence>
<evidence type="ECO:0000256" key="2">
    <source>
        <dbReference type="ARBA" id="ARBA00009047"/>
    </source>
</evidence>
<feature type="transmembrane region" description="Helical" evidence="9">
    <location>
        <begin position="75"/>
        <end position="101"/>
    </location>
</feature>
<accession>A0A0T6BR52</accession>
<proteinExistence type="inferred from homology"/>
<feature type="domain" description="ABC transmembrane type-1" evidence="10">
    <location>
        <begin position="76"/>
        <end position="268"/>
    </location>
</feature>
<dbReference type="AlphaFoldDB" id="A0A0T6BR52"/>
<reference evidence="11 13" key="1">
    <citation type="journal article" date="2015" name="Int. J. Syst. Evol. Microbiol.">
        <title>Bacillus glycinifermentans sp. nov., isolated from fermented soybean paste.</title>
        <authorList>
            <person name="Kim S.J."/>
            <person name="Dunlap C.A."/>
            <person name="Kwon S.W."/>
            <person name="Rooney A.P."/>
        </authorList>
    </citation>
    <scope>NUCLEOTIDE SEQUENCE [LARGE SCALE GENOMIC DNA]</scope>
    <source>
        <strain evidence="11 13">GO-13</strain>
    </source>
</reference>
<feature type="transmembrane region" description="Helical" evidence="9">
    <location>
        <begin position="20"/>
        <end position="42"/>
    </location>
</feature>
<dbReference type="PANTHER" id="PTHR32243">
    <property type="entry name" value="MALTOSE TRANSPORT SYSTEM PERMEASE-RELATED"/>
    <property type="match status" value="1"/>
</dbReference>
<dbReference type="InterPro" id="IPR000515">
    <property type="entry name" value="MetI-like"/>
</dbReference>
<dbReference type="GO" id="GO:0042956">
    <property type="term" value="P:maltodextrin transmembrane transport"/>
    <property type="evidence" value="ECO:0007669"/>
    <property type="project" value="TreeGrafter"/>
</dbReference>
<organism evidence="11 13">
    <name type="scientific">Bacillus glycinifermentans</name>
    <dbReference type="NCBI Taxonomy" id="1664069"/>
    <lineage>
        <taxon>Bacteria</taxon>
        <taxon>Bacillati</taxon>
        <taxon>Bacillota</taxon>
        <taxon>Bacilli</taxon>
        <taxon>Bacillales</taxon>
        <taxon>Bacillaceae</taxon>
        <taxon>Bacillus</taxon>
    </lineage>
</organism>
<dbReference type="GO" id="GO:0005886">
    <property type="term" value="C:plasma membrane"/>
    <property type="evidence" value="ECO:0007669"/>
    <property type="project" value="UniProtKB-SubCell"/>
</dbReference>
<dbReference type="Pfam" id="PF00528">
    <property type="entry name" value="BPD_transp_1"/>
    <property type="match status" value="1"/>
</dbReference>
<keyword evidence="8 9" id="KW-0472">Membrane</keyword>
<keyword evidence="4" id="KW-1003">Cell membrane</keyword>
<evidence type="ECO:0000256" key="9">
    <source>
        <dbReference type="RuleBase" id="RU363032"/>
    </source>
</evidence>
<dbReference type="CDD" id="cd06261">
    <property type="entry name" value="TM_PBP2"/>
    <property type="match status" value="1"/>
</dbReference>
<sequence length="283" mass="31542">MKGMFENARRAMILNKIFTYLFLILLSVVIIYPLLITASSAFRVGNVAAFRLDFSGSWTLDHFRRLFEETLYLHWYGNTLVIALSVMVLQVAVVTIAGYAYSRYRFAGRKQSLVFFLIIQMVPTMAALTAFYVLAMLIGALDQFWFLTAIYIGGGIPMNTWLMKGYFDTVPREIDEAARIDGAGHLRIFASVVLPLVKPMLAVQALWAFMGPFGDYLLAKFLLRSPERMTIAVGLQSFISNPQQQKVALFAAGAILAALPICVLFFILQKNFVSGLTTGGTKG</sequence>
<evidence type="ECO:0000313" key="14">
    <source>
        <dbReference type="Proteomes" id="UP001341297"/>
    </source>
</evidence>
<evidence type="ECO:0000256" key="1">
    <source>
        <dbReference type="ARBA" id="ARBA00004651"/>
    </source>
</evidence>
<feature type="transmembrane region" description="Helical" evidence="9">
    <location>
        <begin position="188"/>
        <end position="210"/>
    </location>
</feature>
<evidence type="ECO:0000256" key="6">
    <source>
        <dbReference type="ARBA" id="ARBA00022692"/>
    </source>
</evidence>
<reference evidence="12 14" key="3">
    <citation type="submission" date="2023-03" db="EMBL/GenBank/DDBJ databases">
        <title>Agriculturally important microbes genome sequencing.</title>
        <authorList>
            <person name="Dunlap C."/>
        </authorList>
    </citation>
    <scope>NUCLEOTIDE SEQUENCE [LARGE SCALE GENOMIC DNA]</scope>
    <source>
        <strain evidence="12 14">CBP-3203</strain>
    </source>
</reference>
<evidence type="ECO:0000256" key="8">
    <source>
        <dbReference type="ARBA" id="ARBA00023136"/>
    </source>
</evidence>
<reference evidence="11" key="2">
    <citation type="submission" date="2015-10" db="EMBL/GenBank/DDBJ databases">
        <authorList>
            <person name="Gilbert D.G."/>
        </authorList>
    </citation>
    <scope>NUCLEOTIDE SEQUENCE</scope>
    <source>
        <strain evidence="11">GO-13</strain>
    </source>
</reference>
<dbReference type="GO" id="GO:0015423">
    <property type="term" value="F:ABC-type maltose transporter activity"/>
    <property type="evidence" value="ECO:0007669"/>
    <property type="project" value="TreeGrafter"/>
</dbReference>
<dbReference type="OrthoDB" id="9794684at2"/>
<evidence type="ECO:0000256" key="4">
    <source>
        <dbReference type="ARBA" id="ARBA00022475"/>
    </source>
</evidence>
<name>A0A0T6BR52_9BACI</name>
<evidence type="ECO:0000313" key="12">
    <source>
        <dbReference type="EMBL" id="MEC0486129.1"/>
    </source>
</evidence>
<evidence type="ECO:0000313" key="11">
    <source>
        <dbReference type="EMBL" id="KRT93670.1"/>
    </source>
</evidence>
<feature type="transmembrane region" description="Helical" evidence="9">
    <location>
        <begin position="144"/>
        <end position="167"/>
    </location>
</feature>
<keyword evidence="5" id="KW-0762">Sugar transport</keyword>
<comment type="subcellular location">
    <subcellularLocation>
        <location evidence="1 9">Cell membrane</location>
        <topology evidence="1 9">Multi-pass membrane protein</topology>
    </subcellularLocation>
</comment>
<feature type="transmembrane region" description="Helical" evidence="9">
    <location>
        <begin position="113"/>
        <end position="138"/>
    </location>
</feature>
<dbReference type="EMBL" id="JARRTL010000014">
    <property type="protein sequence ID" value="MEC0486129.1"/>
    <property type="molecule type" value="Genomic_DNA"/>
</dbReference>